<accession>A0A3P6WP12</accession>
<dbReference type="AlphaFoldDB" id="A0A3P6WP12"/>
<feature type="domain" description="PHD-type" evidence="6">
    <location>
        <begin position="119"/>
        <end position="170"/>
    </location>
</feature>
<dbReference type="GO" id="GO:0008270">
    <property type="term" value="F:zinc ion binding"/>
    <property type="evidence" value="ECO:0007669"/>
    <property type="project" value="UniProtKB-KW"/>
</dbReference>
<dbReference type="SMART" id="SM00249">
    <property type="entry name" value="PHD"/>
    <property type="match status" value="2"/>
</dbReference>
<dbReference type="OrthoDB" id="6288059at2759"/>
<dbReference type="SUPFAM" id="SSF57903">
    <property type="entry name" value="FYVE/PHD zinc finger"/>
    <property type="match status" value="2"/>
</dbReference>
<organism evidence="7 8">
    <name type="scientific">Hymenolepis diminuta</name>
    <name type="common">Rat tapeworm</name>
    <dbReference type="NCBI Taxonomy" id="6216"/>
    <lineage>
        <taxon>Eukaryota</taxon>
        <taxon>Metazoa</taxon>
        <taxon>Spiralia</taxon>
        <taxon>Lophotrochozoa</taxon>
        <taxon>Platyhelminthes</taxon>
        <taxon>Cestoda</taxon>
        <taxon>Eucestoda</taxon>
        <taxon>Cyclophyllidea</taxon>
        <taxon>Hymenolepididae</taxon>
        <taxon>Hymenolepis</taxon>
    </lineage>
</organism>
<dbReference type="InterPro" id="IPR011011">
    <property type="entry name" value="Znf_FYVE_PHD"/>
</dbReference>
<feature type="region of interest" description="Disordered" evidence="5">
    <location>
        <begin position="405"/>
        <end position="433"/>
    </location>
</feature>
<feature type="region of interest" description="Disordered" evidence="5">
    <location>
        <begin position="608"/>
        <end position="738"/>
    </location>
</feature>
<keyword evidence="1" id="KW-0479">Metal-binding</keyword>
<feature type="region of interest" description="Disordered" evidence="5">
    <location>
        <begin position="360"/>
        <end position="393"/>
    </location>
</feature>
<feature type="region of interest" description="Disordered" evidence="5">
    <location>
        <begin position="901"/>
        <end position="934"/>
    </location>
</feature>
<gene>
    <name evidence="7" type="ORF">HDID_LOCUS1192</name>
</gene>
<name>A0A3P6WP12_HYMDI</name>
<reference evidence="7 8" key="1">
    <citation type="submission" date="2018-11" db="EMBL/GenBank/DDBJ databases">
        <authorList>
            <consortium name="Pathogen Informatics"/>
        </authorList>
    </citation>
    <scope>NUCLEOTIDE SEQUENCE [LARGE SCALE GENOMIC DNA]</scope>
</reference>
<dbReference type="Gene3D" id="3.30.40.10">
    <property type="entry name" value="Zinc/RING finger domain, C3HC4 (zinc finger)"/>
    <property type="match status" value="2"/>
</dbReference>
<feature type="compositionally biased region" description="Polar residues" evidence="5">
    <location>
        <begin position="405"/>
        <end position="430"/>
    </location>
</feature>
<evidence type="ECO:0000313" key="8">
    <source>
        <dbReference type="Proteomes" id="UP000274504"/>
    </source>
</evidence>
<evidence type="ECO:0000256" key="5">
    <source>
        <dbReference type="SAM" id="MobiDB-lite"/>
    </source>
</evidence>
<dbReference type="PROSITE" id="PS50016">
    <property type="entry name" value="ZF_PHD_2"/>
    <property type="match status" value="1"/>
</dbReference>
<feature type="region of interest" description="Disordered" evidence="5">
    <location>
        <begin position="962"/>
        <end position="989"/>
    </location>
</feature>
<dbReference type="Pfam" id="PF00628">
    <property type="entry name" value="PHD"/>
    <property type="match status" value="2"/>
</dbReference>
<feature type="compositionally biased region" description="Low complexity" evidence="5">
    <location>
        <begin position="778"/>
        <end position="791"/>
    </location>
</feature>
<dbReference type="EMBL" id="UYSG01000205">
    <property type="protein sequence ID" value="VDL18653.1"/>
    <property type="molecule type" value="Genomic_DNA"/>
</dbReference>
<evidence type="ECO:0000313" key="7">
    <source>
        <dbReference type="EMBL" id="VDL18653.1"/>
    </source>
</evidence>
<dbReference type="PANTHER" id="PTHR46364">
    <property type="entry name" value="OS08G0421900 PROTEIN"/>
    <property type="match status" value="1"/>
</dbReference>
<evidence type="ECO:0000256" key="2">
    <source>
        <dbReference type="ARBA" id="ARBA00022771"/>
    </source>
</evidence>
<evidence type="ECO:0000256" key="3">
    <source>
        <dbReference type="ARBA" id="ARBA00022833"/>
    </source>
</evidence>
<protein>
    <recommendedName>
        <fullName evidence="6">PHD-type domain-containing protein</fullName>
    </recommendedName>
</protein>
<feature type="compositionally biased region" description="Basic and acidic residues" evidence="5">
    <location>
        <begin position="693"/>
        <end position="707"/>
    </location>
</feature>
<evidence type="ECO:0000256" key="1">
    <source>
        <dbReference type="ARBA" id="ARBA00022723"/>
    </source>
</evidence>
<feature type="compositionally biased region" description="Basic and acidic residues" evidence="5">
    <location>
        <begin position="377"/>
        <end position="393"/>
    </location>
</feature>
<proteinExistence type="predicted"/>
<feature type="region of interest" description="Disordered" evidence="5">
    <location>
        <begin position="292"/>
        <end position="328"/>
    </location>
</feature>
<dbReference type="Proteomes" id="UP000274504">
    <property type="component" value="Unassembled WGS sequence"/>
</dbReference>
<evidence type="ECO:0000259" key="6">
    <source>
        <dbReference type="PROSITE" id="PS50016"/>
    </source>
</evidence>
<feature type="compositionally biased region" description="Polar residues" evidence="5">
    <location>
        <begin position="360"/>
        <end position="376"/>
    </location>
</feature>
<dbReference type="InterPro" id="IPR019786">
    <property type="entry name" value="Zinc_finger_PHD-type_CS"/>
</dbReference>
<dbReference type="InterPro" id="IPR001965">
    <property type="entry name" value="Znf_PHD"/>
</dbReference>
<sequence length="989" mass="111587">MKTSFIPFEDESEFDVERFLEAILPRPKSALAILIYRDIDHLPNARSVAPDPGDCSNQAYTEACKRNVTEFMEQLNTGRSFDNLYDNVYSTMIDDELRMLYCLRKINNRKSKHRDQENVIYCICRQPGYSGFMLQCELCRDWFHKKCVGFSSKNVDISRLRYVCPHCERTSRPELAEVISILKELVPHFLGLEDEGDEDVPSYRLGDWSKSLENIGSELISALSSIPFLLKFPLLTAIQLACERAFIFASRAKDVIDKQRELWELLREYEAFSGVKIQWQNYNETAILAAPRPNRQQHHQQRGQAVGSSLSRSHLPPNVTRPPGMQPLVLRTSAPRSLVTSSEERLQQLRRQQQFEGKLYQQSTNKNQQQANCGNNKSEDLETSELRKEQNEKEAAVALAIMSSAEPSTTPQAKSPFTSSGASPPYITNQPRRRIPSGEVNRRELETDLHRSPPHFRMPNTAGGPSSSLVLGRSPLPPSTFRYSIHPEARYCLNNLLGEACALEMSMPQTRWLWQMNLAVDPDCEGALHPRIICAEETAIRRRGDRRRAGGGFVGTGNEETVSRYQRPRRQNFVVASSEKPFYATLAHKGREGLDSYECLSKKRRLSNTSHGELLASQRRRGKPCLRGAMASSSRRGLPVKPARISARQSKQEQASDTEKQEDDEMEEEVMKQTDSPSPSLASEGGKSRRGRISREHERMLSSHSEEDAGSISRRREVPAFGSSSGLRGRRSAGNKHARDFRSLVKAAQRDVAAARRFAVSHRRRGSASRGRGGAGRPRGSLSRQLYQKQYQQRRRSRQGAVNREEEYEEELCEAPGGCKRPSGSVSWVACDQCDSWYHQRCVGIMNAREVPEVYVCSNCQANNSVTRKEAFRSQKFRTARGGRWKKMCDVEMPLSDFEVEEEMDEVDENGPPSSKQSRIDSPESVPSTSKPAVNVEGAGAEALLAAIEVLDAIPQSMETKEVAARTENVMNDNLSPSSHQPESDEKFE</sequence>
<keyword evidence="2 4" id="KW-0863">Zinc-finger</keyword>
<dbReference type="PROSITE" id="PS01359">
    <property type="entry name" value="ZF_PHD_1"/>
    <property type="match status" value="1"/>
</dbReference>
<feature type="region of interest" description="Disordered" evidence="5">
    <location>
        <begin position="450"/>
        <end position="469"/>
    </location>
</feature>
<keyword evidence="3" id="KW-0862">Zinc</keyword>
<feature type="compositionally biased region" description="Polar residues" evidence="5">
    <location>
        <begin position="969"/>
        <end position="981"/>
    </location>
</feature>
<feature type="region of interest" description="Disordered" evidence="5">
    <location>
        <begin position="756"/>
        <end position="803"/>
    </location>
</feature>
<dbReference type="InterPro" id="IPR019787">
    <property type="entry name" value="Znf_PHD-finger"/>
</dbReference>
<dbReference type="InterPro" id="IPR013083">
    <property type="entry name" value="Znf_RING/FYVE/PHD"/>
</dbReference>
<evidence type="ECO:0000256" key="4">
    <source>
        <dbReference type="PROSITE-ProRule" id="PRU00146"/>
    </source>
</evidence>